<organism evidence="1 2">
    <name type="scientific">Coffea canephora</name>
    <name type="common">Robusta coffee</name>
    <dbReference type="NCBI Taxonomy" id="49390"/>
    <lineage>
        <taxon>Eukaryota</taxon>
        <taxon>Viridiplantae</taxon>
        <taxon>Streptophyta</taxon>
        <taxon>Embryophyta</taxon>
        <taxon>Tracheophyta</taxon>
        <taxon>Spermatophyta</taxon>
        <taxon>Magnoliopsida</taxon>
        <taxon>eudicotyledons</taxon>
        <taxon>Gunneridae</taxon>
        <taxon>Pentapetalae</taxon>
        <taxon>asterids</taxon>
        <taxon>lamiids</taxon>
        <taxon>Gentianales</taxon>
        <taxon>Rubiaceae</taxon>
        <taxon>Ixoroideae</taxon>
        <taxon>Gardenieae complex</taxon>
        <taxon>Bertiereae - Coffeeae clade</taxon>
        <taxon>Coffeeae</taxon>
        <taxon>Coffea</taxon>
    </lineage>
</organism>
<evidence type="ECO:0000313" key="2">
    <source>
        <dbReference type="Proteomes" id="UP000295252"/>
    </source>
</evidence>
<keyword evidence="2" id="KW-1185">Reference proteome</keyword>
<protein>
    <submittedName>
        <fullName evidence="1">Uncharacterized protein</fullName>
    </submittedName>
</protein>
<dbReference type="EMBL" id="HG739095">
    <property type="protein sequence ID" value="CDP03579.1"/>
    <property type="molecule type" value="Genomic_DNA"/>
</dbReference>
<accession>A0A068U5X7</accession>
<dbReference type="Proteomes" id="UP000295252">
    <property type="component" value="Chromosome I"/>
</dbReference>
<dbReference type="InParanoid" id="A0A068U5X7"/>
<name>A0A068U5X7_COFCA</name>
<dbReference type="Gramene" id="CDP03579">
    <property type="protein sequence ID" value="CDP03579"/>
    <property type="gene ID" value="GSCOC_T00015990001"/>
</dbReference>
<sequence length="76" mass="8610">MPKTQASTYALLYKSGFLNQKTRQYDSVVITKSKCKTHSNKTNQPMGKRGEAGKILYVYIYISTVMYVRPPPKCAS</sequence>
<evidence type="ECO:0000313" key="1">
    <source>
        <dbReference type="EMBL" id="CDP03579.1"/>
    </source>
</evidence>
<dbReference type="AlphaFoldDB" id="A0A068U5X7"/>
<proteinExistence type="predicted"/>
<reference evidence="2" key="1">
    <citation type="journal article" date="2014" name="Science">
        <title>The coffee genome provides insight into the convergent evolution of caffeine biosynthesis.</title>
        <authorList>
            <person name="Denoeud F."/>
            <person name="Carretero-Paulet L."/>
            <person name="Dereeper A."/>
            <person name="Droc G."/>
            <person name="Guyot R."/>
            <person name="Pietrella M."/>
            <person name="Zheng C."/>
            <person name="Alberti A."/>
            <person name="Anthony F."/>
            <person name="Aprea G."/>
            <person name="Aury J.M."/>
            <person name="Bento P."/>
            <person name="Bernard M."/>
            <person name="Bocs S."/>
            <person name="Campa C."/>
            <person name="Cenci A."/>
            <person name="Combes M.C."/>
            <person name="Crouzillat D."/>
            <person name="Da Silva C."/>
            <person name="Daddiego L."/>
            <person name="De Bellis F."/>
            <person name="Dussert S."/>
            <person name="Garsmeur O."/>
            <person name="Gayraud T."/>
            <person name="Guignon V."/>
            <person name="Jahn K."/>
            <person name="Jamilloux V."/>
            <person name="Joet T."/>
            <person name="Labadie K."/>
            <person name="Lan T."/>
            <person name="Leclercq J."/>
            <person name="Lepelley M."/>
            <person name="Leroy T."/>
            <person name="Li L.T."/>
            <person name="Librado P."/>
            <person name="Lopez L."/>
            <person name="Munoz A."/>
            <person name="Noel B."/>
            <person name="Pallavicini A."/>
            <person name="Perrotta G."/>
            <person name="Poncet V."/>
            <person name="Pot D."/>
            <person name="Priyono X."/>
            <person name="Rigoreau M."/>
            <person name="Rouard M."/>
            <person name="Rozas J."/>
            <person name="Tranchant-Dubreuil C."/>
            <person name="VanBuren R."/>
            <person name="Zhang Q."/>
            <person name="Andrade A.C."/>
            <person name="Argout X."/>
            <person name="Bertrand B."/>
            <person name="de Kochko A."/>
            <person name="Graziosi G."/>
            <person name="Henry R.J."/>
            <person name="Jayarama X."/>
            <person name="Ming R."/>
            <person name="Nagai C."/>
            <person name="Rounsley S."/>
            <person name="Sankoff D."/>
            <person name="Giuliano G."/>
            <person name="Albert V.A."/>
            <person name="Wincker P."/>
            <person name="Lashermes P."/>
        </authorList>
    </citation>
    <scope>NUCLEOTIDE SEQUENCE [LARGE SCALE GENOMIC DNA]</scope>
    <source>
        <strain evidence="2">cv. DH200-94</strain>
    </source>
</reference>
<gene>
    <name evidence="1" type="ORF">GSCOC_T00015990001</name>
</gene>